<dbReference type="InterPro" id="IPR009057">
    <property type="entry name" value="Homeodomain-like_sf"/>
</dbReference>
<dbReference type="InterPro" id="IPR036271">
    <property type="entry name" value="Tet_transcr_reg_TetR-rel_C_sf"/>
</dbReference>
<dbReference type="SUPFAM" id="SSF48498">
    <property type="entry name" value="Tetracyclin repressor-like, C-terminal domain"/>
    <property type="match status" value="1"/>
</dbReference>
<evidence type="ECO:0000259" key="4">
    <source>
        <dbReference type="Pfam" id="PF02909"/>
    </source>
</evidence>
<dbReference type="RefSeq" id="WP_208098511.1">
    <property type="nucleotide sequence ID" value="NZ_JAGDYM010000014.1"/>
</dbReference>
<dbReference type="EMBL" id="JAGDYM010000014">
    <property type="protein sequence ID" value="MBO1902751.1"/>
    <property type="molecule type" value="Genomic_DNA"/>
</dbReference>
<evidence type="ECO:0000256" key="1">
    <source>
        <dbReference type="ARBA" id="ARBA00023015"/>
    </source>
</evidence>
<dbReference type="GO" id="GO:0000976">
    <property type="term" value="F:transcription cis-regulatory region binding"/>
    <property type="evidence" value="ECO:0007669"/>
    <property type="project" value="TreeGrafter"/>
</dbReference>
<evidence type="ECO:0000313" key="6">
    <source>
        <dbReference type="Proteomes" id="UP000664382"/>
    </source>
</evidence>
<gene>
    <name evidence="5" type="ORF">J4H92_12425</name>
</gene>
<evidence type="ECO:0000256" key="2">
    <source>
        <dbReference type="ARBA" id="ARBA00023125"/>
    </source>
</evidence>
<dbReference type="Gene3D" id="1.10.357.10">
    <property type="entry name" value="Tetracycline Repressor, domain 2"/>
    <property type="match status" value="1"/>
</dbReference>
<dbReference type="PANTHER" id="PTHR30055:SF234">
    <property type="entry name" value="HTH-TYPE TRANSCRIPTIONAL REGULATOR BETI"/>
    <property type="match status" value="1"/>
</dbReference>
<dbReference type="GO" id="GO:0003700">
    <property type="term" value="F:DNA-binding transcription factor activity"/>
    <property type="evidence" value="ECO:0007669"/>
    <property type="project" value="TreeGrafter"/>
</dbReference>
<dbReference type="Pfam" id="PF02909">
    <property type="entry name" value="TetR_C_1"/>
    <property type="match status" value="1"/>
</dbReference>
<keyword evidence="2" id="KW-0238">DNA-binding</keyword>
<protein>
    <submittedName>
        <fullName evidence="5">TetR/AcrR family transcriptional regulator C-terminal domain-containing protein</fullName>
    </submittedName>
</protein>
<dbReference type="InterPro" id="IPR050109">
    <property type="entry name" value="HTH-type_TetR-like_transc_reg"/>
</dbReference>
<keyword evidence="1" id="KW-0805">Transcription regulation</keyword>
<dbReference type="AlphaFoldDB" id="A0A939MQH7"/>
<feature type="domain" description="Tetracycline repressor TetR C-terminal" evidence="4">
    <location>
        <begin position="69"/>
        <end position="198"/>
    </location>
</feature>
<dbReference type="InterPro" id="IPR004111">
    <property type="entry name" value="Repressor_TetR_C"/>
</dbReference>
<reference evidence="5" key="1">
    <citation type="submission" date="2021-03" db="EMBL/GenBank/DDBJ databases">
        <title>Leucobacter chromiisoli sp. nov., isolated from chromium-containing soil of chemical plant.</title>
        <authorList>
            <person name="Xu Z."/>
        </authorList>
    </citation>
    <scope>NUCLEOTIDE SEQUENCE</scope>
    <source>
        <strain evidence="5">S27</strain>
    </source>
</reference>
<accession>A0A939MQH7</accession>
<dbReference type="GO" id="GO:0045892">
    <property type="term" value="P:negative regulation of DNA-templated transcription"/>
    <property type="evidence" value="ECO:0007669"/>
    <property type="project" value="InterPro"/>
</dbReference>
<name>A0A939MQH7_9MICO</name>
<evidence type="ECO:0000256" key="3">
    <source>
        <dbReference type="ARBA" id="ARBA00023163"/>
    </source>
</evidence>
<dbReference type="SUPFAM" id="SSF46689">
    <property type="entry name" value="Homeodomain-like"/>
    <property type="match status" value="1"/>
</dbReference>
<keyword evidence="6" id="KW-1185">Reference proteome</keyword>
<comment type="caution">
    <text evidence="5">The sequence shown here is derived from an EMBL/GenBank/DDBJ whole genome shotgun (WGS) entry which is preliminary data.</text>
</comment>
<sequence>MARPRTTRLSREIIGQAAIDLVESGGELQILALADRLGVSASSLYHHVDGRDGIVHAMRRVLVDRYVRPAPETSPWRERVRGEVERTWRMYADHPRVLQLMITVVIDEPDVLRFYSVLAAALTEAGLPDDELLTTIEVIDAFAFGAALDALSPDEILDPSAVDGGLVDLLARHPRGRERNRQVFERGLDLILQGITARIAGVGSADETPEGD</sequence>
<evidence type="ECO:0000313" key="5">
    <source>
        <dbReference type="EMBL" id="MBO1902751.1"/>
    </source>
</evidence>
<proteinExistence type="predicted"/>
<dbReference type="Proteomes" id="UP000664382">
    <property type="component" value="Unassembled WGS sequence"/>
</dbReference>
<dbReference type="PANTHER" id="PTHR30055">
    <property type="entry name" value="HTH-TYPE TRANSCRIPTIONAL REGULATOR RUTR"/>
    <property type="match status" value="1"/>
</dbReference>
<keyword evidence="3" id="KW-0804">Transcription</keyword>
<organism evidence="5 6">
    <name type="scientific">Leucobacter weissii</name>
    <dbReference type="NCBI Taxonomy" id="1983706"/>
    <lineage>
        <taxon>Bacteria</taxon>
        <taxon>Bacillati</taxon>
        <taxon>Actinomycetota</taxon>
        <taxon>Actinomycetes</taxon>
        <taxon>Micrococcales</taxon>
        <taxon>Microbacteriaceae</taxon>
        <taxon>Leucobacter</taxon>
    </lineage>
</organism>